<dbReference type="Proteomes" id="UP000886653">
    <property type="component" value="Unassembled WGS sequence"/>
</dbReference>
<keyword evidence="2" id="KW-1185">Reference proteome</keyword>
<dbReference type="EMBL" id="MU167262">
    <property type="protein sequence ID" value="KAG0146333.1"/>
    <property type="molecule type" value="Genomic_DNA"/>
</dbReference>
<accession>A0A9P6TD60</accession>
<comment type="caution">
    <text evidence="1">The sequence shown here is derived from an EMBL/GenBank/DDBJ whole genome shotgun (WGS) entry which is preliminary data.</text>
</comment>
<sequence>MTLPSSTFSIASIYSAFSIVCCTYHLPNTSFQRLRLPSTDLIRSLINPSNLGRYSQGLCRSRLEVNPNLRFTGNRLILSTQLKNSQTLTIDLSNPIKFFNRSLIAALKSFLIHDHATHPDLPLSDSINIFCFLCLCIYYRSSTLTASLIQYSLWTAVFDFELALMRPKFCPPELYCVRVLYGSSDSESLRPTERPTEDADPPDLHRLPTFSPSPAFLSLSLSTFPVSSSPLVAFIFQALRDPTSVKADDRALSLI</sequence>
<name>A0A9P6TD60_9BASI</name>
<gene>
    <name evidence="1" type="ORF">CROQUDRAFT_92788</name>
</gene>
<evidence type="ECO:0000313" key="1">
    <source>
        <dbReference type="EMBL" id="KAG0146333.1"/>
    </source>
</evidence>
<proteinExistence type="predicted"/>
<organism evidence="1 2">
    <name type="scientific">Cronartium quercuum f. sp. fusiforme G11</name>
    <dbReference type="NCBI Taxonomy" id="708437"/>
    <lineage>
        <taxon>Eukaryota</taxon>
        <taxon>Fungi</taxon>
        <taxon>Dikarya</taxon>
        <taxon>Basidiomycota</taxon>
        <taxon>Pucciniomycotina</taxon>
        <taxon>Pucciniomycetes</taxon>
        <taxon>Pucciniales</taxon>
        <taxon>Coleosporiaceae</taxon>
        <taxon>Cronartium</taxon>
    </lineage>
</organism>
<evidence type="ECO:0000313" key="2">
    <source>
        <dbReference type="Proteomes" id="UP000886653"/>
    </source>
</evidence>
<reference evidence="1" key="1">
    <citation type="submission" date="2013-11" db="EMBL/GenBank/DDBJ databases">
        <title>Genome sequence of the fusiform rust pathogen reveals effectors for host alternation and coevolution with pine.</title>
        <authorList>
            <consortium name="DOE Joint Genome Institute"/>
            <person name="Smith K."/>
            <person name="Pendleton A."/>
            <person name="Kubisiak T."/>
            <person name="Anderson C."/>
            <person name="Salamov A."/>
            <person name="Aerts A."/>
            <person name="Riley R."/>
            <person name="Clum A."/>
            <person name="Lindquist E."/>
            <person name="Ence D."/>
            <person name="Campbell M."/>
            <person name="Kronenberg Z."/>
            <person name="Feau N."/>
            <person name="Dhillon B."/>
            <person name="Hamelin R."/>
            <person name="Burleigh J."/>
            <person name="Smith J."/>
            <person name="Yandell M."/>
            <person name="Nelson C."/>
            <person name="Grigoriev I."/>
            <person name="Davis J."/>
        </authorList>
    </citation>
    <scope>NUCLEOTIDE SEQUENCE</scope>
    <source>
        <strain evidence="1">G11</strain>
    </source>
</reference>
<dbReference type="AlphaFoldDB" id="A0A9P6TD60"/>
<protein>
    <submittedName>
        <fullName evidence="1">Uncharacterized protein</fullName>
    </submittedName>
</protein>